<protein>
    <submittedName>
        <fullName evidence="12">CRISPR-associated endonuclease Cas3</fullName>
    </submittedName>
</protein>
<evidence type="ECO:0000259" key="11">
    <source>
        <dbReference type="PROSITE" id="PS51643"/>
    </source>
</evidence>
<dbReference type="EMBL" id="JBANBB010000001">
    <property type="protein sequence ID" value="MEK0306126.1"/>
    <property type="molecule type" value="Genomic_DNA"/>
</dbReference>
<dbReference type="RefSeq" id="WP_340486123.1">
    <property type="nucleotide sequence ID" value="NZ_JBANDZ010000001.1"/>
</dbReference>
<comment type="similarity">
    <text evidence="2">In the central section; belongs to the CRISPR-associated helicase Cas3 family.</text>
</comment>
<keyword evidence="3" id="KW-0479">Metal-binding</keyword>
<comment type="caution">
    <text evidence="12">The sequence shown here is derived from an EMBL/GenBank/DDBJ whole genome shotgun (WGS) entry which is preliminary data.</text>
</comment>
<evidence type="ECO:0000256" key="6">
    <source>
        <dbReference type="ARBA" id="ARBA00022806"/>
    </source>
</evidence>
<reference evidence="12 13" key="1">
    <citation type="submission" date="2024-02" db="EMBL/GenBank/DDBJ databases">
        <title>Bifidobacterium honeyensis sp. nov., isolated from the comb honey.</title>
        <authorList>
            <person name="Liu W."/>
            <person name="Li Y."/>
        </authorList>
    </citation>
    <scope>NUCLEOTIDE SEQUENCE [LARGE SCALE GENOMIC DNA]</scope>
    <source>
        <strain evidence="12 13">IMAU50988</strain>
    </source>
</reference>
<dbReference type="PROSITE" id="PS51193">
    <property type="entry name" value="HELICASE_ATP_BIND_2"/>
    <property type="match status" value="1"/>
</dbReference>
<feature type="region of interest" description="Disordered" evidence="9">
    <location>
        <begin position="458"/>
        <end position="479"/>
    </location>
</feature>
<dbReference type="Gene3D" id="3.40.50.300">
    <property type="entry name" value="P-loop containing nucleotide triphosphate hydrolases"/>
    <property type="match status" value="2"/>
</dbReference>
<evidence type="ECO:0000256" key="3">
    <source>
        <dbReference type="ARBA" id="ARBA00022723"/>
    </source>
</evidence>
<evidence type="ECO:0000256" key="2">
    <source>
        <dbReference type="ARBA" id="ARBA00009046"/>
    </source>
</evidence>
<evidence type="ECO:0000256" key="8">
    <source>
        <dbReference type="ARBA" id="ARBA00023118"/>
    </source>
</evidence>
<dbReference type="InterPro" id="IPR014013">
    <property type="entry name" value="Helic_SF1/SF2_ATP-bd_DinG/Rad3"/>
</dbReference>
<sequence length="1165" mass="128451">MAMAAEMGGIGLTDSHSDKGTDDIVREVSGVGDLGLSKQAMSIWGKTNRIDETEWLPLYVHMSDSASVAARLWDEWAPEGTHDVISRNLHGDSDLARRIFIFLAGVHDIGKATPFFQITPLTHAYGMGELSLKWKPERAGLIFPFETVSGGNFPTHPVAGHLILRKYLENRHHWKESVADSYACIVGGHHGQPPTYRALGREDQNERLGWFAGQTRTTSWEDVQNELLAFVAGQAALTEADFAKLRTAPLDIYAETVLTGLVIMADWIASNSDDDLFPLVPLNVMQRDDSTLALIDSVKTKKGLETRQKRGWSNLNLLPKWQPDHKRVDADELFASRFHLPEGATVRPVQAEAVRLARDSKAPGIMVIEAPMGEGKTEAALAAAEVLAEKTGRGGVCIALPTMATTDAMFDRFMDWVNKLPQSDERAQKSIALRHGKAALNEHFNQLIRSSKISRTSSVYGEDDVEDPQSLGLHSGRSGHTPEAVVSDWLQGRKKGVLANFLVCTVDQVLMSALEMKHVVLRQLALVNKVVIIDECHAYDTYMLEYLMRSLEWLGGFHTPVILLSATLPSMLHDQLVEAYMKGYRASAGPNDNMADISDCDRERAELAEKLTHKDSPKTEEDFLRLAQLNSSSSQGRLAETPPERVLEVDCDGLGPDPIRRREPDKEGVKTPGPVDNDLDRYPLITYTDGPTVKTSQIPPSGRKTTVECHVMADDDESLVALIQKQLGGGGCAGVICDTVGRAQHVADTLSEVFGGERVRLTHSRFIDVDRMDNEVNLREKLGPSSTVADGSRPDFMIVVGTQVLEQSLDIDFDIMVTDVAPIDLLLQRMGRLHRHQRGVGEVDRPVCLHKAKCYIRGIESWQEDGPMFSKGIDYVYQPATLLEALSVLSLVSADAFLTLRLPGDIAHLVRTAYEKDRVRPLIPRPWLRRHEVLSEKKTKHDQDEKDKAHGYLMRDSAFCLNNKCTTIDLFDRTMKSGDEAKARQAVRDTQDSVEVLLLRRCGDDCRLLPWVGGKGVPYGAKVPMKDVPSSPLAQEVLRSAVNLPYSMSLPKDIDGLIAELEDNSAECAQAWHQSAWLDGCLPILMHEQGAEEGENGVDGNGNCGGQAGMPGKAGASPPSAADEGAEWEKVFVADIHGFHLTYSRRRGLEATADRMTEDGEHGGK</sequence>
<name>A0ABU8ZN11_9BIFI</name>
<accession>A0ABU8ZN11</accession>
<keyword evidence="13" id="KW-1185">Reference proteome</keyword>
<evidence type="ECO:0000256" key="9">
    <source>
        <dbReference type="SAM" id="MobiDB-lite"/>
    </source>
</evidence>
<keyword evidence="12" id="KW-0255">Endonuclease</keyword>
<dbReference type="Pfam" id="PF22590">
    <property type="entry name" value="Cas3-like_C_2"/>
    <property type="match status" value="1"/>
</dbReference>
<evidence type="ECO:0000256" key="4">
    <source>
        <dbReference type="ARBA" id="ARBA00022741"/>
    </source>
</evidence>
<dbReference type="InterPro" id="IPR041372">
    <property type="entry name" value="Cas3_C"/>
</dbReference>
<keyword evidence="6" id="KW-0347">Helicase</keyword>
<feature type="region of interest" description="Disordered" evidence="9">
    <location>
        <begin position="648"/>
        <end position="703"/>
    </location>
</feature>
<dbReference type="Pfam" id="PF18019">
    <property type="entry name" value="Cas3_HD"/>
    <property type="match status" value="1"/>
</dbReference>
<proteinExistence type="inferred from homology"/>
<evidence type="ECO:0000259" key="10">
    <source>
        <dbReference type="PROSITE" id="PS51193"/>
    </source>
</evidence>
<dbReference type="Pfam" id="PF18395">
    <property type="entry name" value="Cas3_C"/>
    <property type="match status" value="1"/>
</dbReference>
<dbReference type="SUPFAM" id="SSF52540">
    <property type="entry name" value="P-loop containing nucleoside triphosphate hydrolases"/>
    <property type="match status" value="1"/>
</dbReference>
<keyword evidence="8" id="KW-0051">Antiviral defense</keyword>
<dbReference type="InterPro" id="IPR006483">
    <property type="entry name" value="CRISPR-assoc_Cas3_HD"/>
</dbReference>
<dbReference type="Proteomes" id="UP001373159">
    <property type="component" value="Unassembled WGS sequence"/>
</dbReference>
<evidence type="ECO:0000256" key="5">
    <source>
        <dbReference type="ARBA" id="ARBA00022801"/>
    </source>
</evidence>
<dbReference type="InterPro" id="IPR027417">
    <property type="entry name" value="P-loop_NTPase"/>
</dbReference>
<evidence type="ECO:0000256" key="7">
    <source>
        <dbReference type="ARBA" id="ARBA00022840"/>
    </source>
</evidence>
<dbReference type="GO" id="GO:0004519">
    <property type="term" value="F:endonuclease activity"/>
    <property type="evidence" value="ECO:0007669"/>
    <property type="project" value="UniProtKB-KW"/>
</dbReference>
<evidence type="ECO:0000256" key="1">
    <source>
        <dbReference type="ARBA" id="ARBA00006847"/>
    </source>
</evidence>
<feature type="region of interest" description="Disordered" evidence="9">
    <location>
        <begin position="1092"/>
        <end position="1122"/>
    </location>
</feature>
<feature type="compositionally biased region" description="Low complexity" evidence="9">
    <location>
        <begin position="1110"/>
        <end position="1122"/>
    </location>
</feature>
<dbReference type="PROSITE" id="PS51643">
    <property type="entry name" value="HD_CAS3"/>
    <property type="match status" value="1"/>
</dbReference>
<feature type="domain" description="Helicase ATP-binding" evidence="10">
    <location>
        <begin position="335"/>
        <end position="588"/>
    </location>
</feature>
<dbReference type="Gene3D" id="1.10.3210.30">
    <property type="match status" value="1"/>
</dbReference>
<keyword evidence="12" id="KW-0540">Nuclease</keyword>
<dbReference type="CDD" id="cd17930">
    <property type="entry name" value="DEXHc_cas3"/>
    <property type="match status" value="1"/>
</dbReference>
<dbReference type="InterPro" id="IPR038257">
    <property type="entry name" value="CRISPR-assoc_Cas3_HD_sf"/>
</dbReference>
<feature type="compositionally biased region" description="Basic and acidic residues" evidence="9">
    <location>
        <begin position="658"/>
        <end position="669"/>
    </location>
</feature>
<organism evidence="12 13">
    <name type="scientific">Bifidobacterium favimelis</name>
    <dbReference type="NCBI Taxonomy" id="3122979"/>
    <lineage>
        <taxon>Bacteria</taxon>
        <taxon>Bacillati</taxon>
        <taxon>Actinomycetota</taxon>
        <taxon>Actinomycetes</taxon>
        <taxon>Bifidobacteriales</taxon>
        <taxon>Bifidobacteriaceae</taxon>
        <taxon>Bifidobacterium</taxon>
    </lineage>
</organism>
<gene>
    <name evidence="12" type="ORF">V8P97_01365</name>
</gene>
<keyword evidence="7" id="KW-0067">ATP-binding</keyword>
<keyword evidence="5" id="KW-0378">Hydrolase</keyword>
<evidence type="ECO:0000313" key="13">
    <source>
        <dbReference type="Proteomes" id="UP001373159"/>
    </source>
</evidence>
<dbReference type="NCBIfam" id="TIGR01596">
    <property type="entry name" value="cas3_HD"/>
    <property type="match status" value="1"/>
</dbReference>
<feature type="domain" description="HD Cas3-type" evidence="11">
    <location>
        <begin position="51"/>
        <end position="268"/>
    </location>
</feature>
<comment type="similarity">
    <text evidence="1">In the N-terminal section; belongs to the CRISPR-associated nuclease Cas3-HD family.</text>
</comment>
<dbReference type="InterPro" id="IPR054712">
    <property type="entry name" value="Cas3-like_dom"/>
</dbReference>
<dbReference type="InterPro" id="IPR014001">
    <property type="entry name" value="Helicase_ATP-bd"/>
</dbReference>
<feature type="compositionally biased region" description="Gly residues" evidence="9">
    <location>
        <begin position="1097"/>
        <end position="1109"/>
    </location>
</feature>
<keyword evidence="4" id="KW-0547">Nucleotide-binding</keyword>
<dbReference type="SMART" id="SM00487">
    <property type="entry name" value="DEXDc"/>
    <property type="match status" value="1"/>
</dbReference>
<evidence type="ECO:0000313" key="12">
    <source>
        <dbReference type="EMBL" id="MEK0306126.1"/>
    </source>
</evidence>
<dbReference type="CDD" id="cd09641">
    <property type="entry name" value="Cas3''_I"/>
    <property type="match status" value="1"/>
</dbReference>